<dbReference type="EMBL" id="SRZB01000008">
    <property type="protein sequence ID" value="TGX99390.1"/>
    <property type="molecule type" value="Genomic_DNA"/>
</dbReference>
<reference evidence="1" key="1">
    <citation type="submission" date="2019-04" db="EMBL/GenBank/DDBJ databases">
        <title>Microbes associate with the intestines of laboratory mice.</title>
        <authorList>
            <person name="Navarre W."/>
            <person name="Wong E."/>
            <person name="Huang K."/>
            <person name="Tropini C."/>
            <person name="Ng K."/>
            <person name="Yu B."/>
        </authorList>
    </citation>
    <scope>NUCLEOTIDE SEQUENCE</scope>
    <source>
        <strain evidence="1">NM72_1-8</strain>
    </source>
</reference>
<evidence type="ECO:0000313" key="2">
    <source>
        <dbReference type="Proteomes" id="UP000307720"/>
    </source>
</evidence>
<evidence type="ECO:0000313" key="1">
    <source>
        <dbReference type="EMBL" id="TGX99390.1"/>
    </source>
</evidence>
<gene>
    <name evidence="1" type="ORF">E5357_05945</name>
</gene>
<keyword evidence="2" id="KW-1185">Reference proteome</keyword>
<proteinExistence type="predicted"/>
<sequence>MALGSEVARVTWGSEGDQKIVQDIERSSEDNIFHGELKIEEGMQPGKWKIDHILFPDSYSYAKVTSLMQEWDGIKVLGQGGSLTSVVDDLSFSEFTVQGTKADGKAPVVRKKSIALTKKTVKKKGKAKLYVKASDKSPMRYVACVWKNTATKELLYGDMIYNRKKSRYEYTLSASEFGKKGKLRLICVEACDKYGNKTTLKNKKLPKLILIRK</sequence>
<accession>A0AC61R0Q1</accession>
<protein>
    <submittedName>
        <fullName evidence="1">Uncharacterized protein</fullName>
    </submittedName>
</protein>
<comment type="caution">
    <text evidence="1">The sequence shown here is derived from an EMBL/GenBank/DDBJ whole genome shotgun (WGS) entry which is preliminary data.</text>
</comment>
<dbReference type="Proteomes" id="UP000307720">
    <property type="component" value="Unassembled WGS sequence"/>
</dbReference>
<name>A0AC61R0Q1_9FIRM</name>
<organism evidence="1 2">
    <name type="scientific">Hominisplanchenecus murintestinalis</name>
    <dbReference type="NCBI Taxonomy" id="2941517"/>
    <lineage>
        <taxon>Bacteria</taxon>
        <taxon>Bacillati</taxon>
        <taxon>Bacillota</taxon>
        <taxon>Clostridia</taxon>
        <taxon>Lachnospirales</taxon>
        <taxon>Lachnospiraceae</taxon>
        <taxon>Hominisplanchenecus</taxon>
    </lineage>
</organism>